<organism evidence="1 2">
    <name type="scientific">Phytophthora megakarya</name>
    <dbReference type="NCBI Taxonomy" id="4795"/>
    <lineage>
        <taxon>Eukaryota</taxon>
        <taxon>Sar</taxon>
        <taxon>Stramenopiles</taxon>
        <taxon>Oomycota</taxon>
        <taxon>Peronosporomycetes</taxon>
        <taxon>Peronosporales</taxon>
        <taxon>Peronosporaceae</taxon>
        <taxon>Phytophthora</taxon>
    </lineage>
</organism>
<protein>
    <submittedName>
        <fullName evidence="1">Uncharacterized protein</fullName>
    </submittedName>
</protein>
<dbReference type="Proteomes" id="UP000198211">
    <property type="component" value="Unassembled WGS sequence"/>
</dbReference>
<sequence>MNCRLRYETISFASKEDWLLRILAVLSRSDFSELSDLEWKRCRREAFAYQTLFGQSALIVTITPKVVNWFVMAQYTGVTSVHNIFAFLESTLPSKSELCKAVMEDGSASA</sequence>
<gene>
    <name evidence="1" type="ORF">PHMEG_00016686</name>
</gene>
<evidence type="ECO:0000313" key="2">
    <source>
        <dbReference type="Proteomes" id="UP000198211"/>
    </source>
</evidence>
<proteinExistence type="predicted"/>
<reference evidence="2" key="1">
    <citation type="submission" date="2017-03" db="EMBL/GenBank/DDBJ databases">
        <title>Phytopthora megakarya and P. palmivora, two closely related causual agents of cacao black pod achieved similar genome size and gene model numbers by different mechanisms.</title>
        <authorList>
            <person name="Ali S."/>
            <person name="Shao J."/>
            <person name="Larry D.J."/>
            <person name="Kronmiller B."/>
            <person name="Shen D."/>
            <person name="Strem M.D."/>
            <person name="Melnick R.L."/>
            <person name="Guiltinan M.J."/>
            <person name="Tyler B.M."/>
            <person name="Meinhardt L.W."/>
            <person name="Bailey B.A."/>
        </authorList>
    </citation>
    <scope>NUCLEOTIDE SEQUENCE [LARGE SCALE GENOMIC DNA]</scope>
    <source>
        <strain evidence="2">zdho120</strain>
    </source>
</reference>
<accession>A0A225VZA8</accession>
<comment type="caution">
    <text evidence="1">The sequence shown here is derived from an EMBL/GenBank/DDBJ whole genome shotgun (WGS) entry which is preliminary data.</text>
</comment>
<evidence type="ECO:0000313" key="1">
    <source>
        <dbReference type="EMBL" id="OWZ10464.1"/>
    </source>
</evidence>
<dbReference type="EMBL" id="NBNE01002436">
    <property type="protein sequence ID" value="OWZ10464.1"/>
    <property type="molecule type" value="Genomic_DNA"/>
</dbReference>
<dbReference type="AlphaFoldDB" id="A0A225VZA8"/>
<keyword evidence="2" id="KW-1185">Reference proteome</keyword>
<name>A0A225VZA8_9STRA</name>